<evidence type="ECO:0000313" key="1">
    <source>
        <dbReference type="EMBL" id="CDQ10597.1"/>
    </source>
</evidence>
<dbReference type="AlphaFoldDB" id="A0A060UPR1"/>
<proteinExistence type="predicted"/>
<dbReference type="EMBL" id="LT841305">
    <property type="protein sequence ID" value="SMH64628.1"/>
    <property type="molecule type" value="Genomic_DNA"/>
</dbReference>
<name>A0A060UPR1_9PROT</name>
<evidence type="ECO:0000313" key="3">
    <source>
        <dbReference type="Proteomes" id="UP000193925"/>
    </source>
</evidence>
<reference evidence="1" key="1">
    <citation type="submission" date="2014-03" db="EMBL/GenBank/DDBJ databases">
        <authorList>
            <person name="Genoscope - CEA"/>
        </authorList>
    </citation>
    <scope>NUCLEOTIDE SEQUENCE [LARGE SCALE GENOMIC DNA]</scope>
    <source>
        <strain evidence="1">CF27</strain>
    </source>
</reference>
<dbReference type="EMBL" id="CCCS020000035">
    <property type="protein sequence ID" value="CDQ10597.1"/>
    <property type="molecule type" value="Genomic_DNA"/>
</dbReference>
<dbReference type="RefSeq" id="WP_035193153.1">
    <property type="nucleotide sequence ID" value="NZ_CCCS020000035.1"/>
</dbReference>
<sequence>METENHWIIGIIGLIESARLDLSDEKRLQADLAAVFTSAGIPFTREMVLSARDIPDFFIEDGTAIECKLRPAQKTAVYRQLQRYASHTEVTRIILATNLSMTLPATINGKPAYMASLSKGWL</sequence>
<reference evidence="2 3" key="3">
    <citation type="submission" date="2017-03" db="EMBL/GenBank/DDBJ databases">
        <authorList>
            <person name="Regsiter A."/>
            <person name="William W."/>
        </authorList>
    </citation>
    <scope>NUCLEOTIDE SEQUENCE [LARGE SCALE GENOMIC DNA]</scope>
    <source>
        <strain evidence="2">PRJEB5721</strain>
    </source>
</reference>
<keyword evidence="3" id="KW-1185">Reference proteome</keyword>
<evidence type="ECO:0000313" key="2">
    <source>
        <dbReference type="EMBL" id="SMH64628.1"/>
    </source>
</evidence>
<gene>
    <name evidence="2" type="ORF">AFERRI_10662</name>
    <name evidence="1" type="ORF">AFERRI_400378</name>
</gene>
<protein>
    <submittedName>
        <fullName evidence="1">Uncharacterized protein</fullName>
    </submittedName>
</protein>
<accession>A0A060UPR1</accession>
<dbReference type="Proteomes" id="UP000193925">
    <property type="component" value="Chromosome AFERRI"/>
</dbReference>
<reference evidence="1" key="2">
    <citation type="submission" date="2014-07" db="EMBL/GenBank/DDBJ databases">
        <title>Initial genome analysis of the psychrotolerant acidophile Acidithiobacillus ferrivorans CF27: insights into iron and sulfur oxidation pathways and into biofilm formation.</title>
        <authorList>
            <person name="Talla E."/>
            <person name="Hedrich S."/>
            <person name="Mangenot S."/>
            <person name="Ji B."/>
            <person name="Johnson D.B."/>
            <person name="Barbe V."/>
            <person name="Bonnefoy V."/>
        </authorList>
    </citation>
    <scope>NUCLEOTIDE SEQUENCE [LARGE SCALE GENOMIC DNA]</scope>
    <source>
        <strain evidence="1">CF27</strain>
    </source>
</reference>
<organism evidence="1">
    <name type="scientific">Acidithiobacillus ferrivorans</name>
    <dbReference type="NCBI Taxonomy" id="160808"/>
    <lineage>
        <taxon>Bacteria</taxon>
        <taxon>Pseudomonadati</taxon>
        <taxon>Pseudomonadota</taxon>
        <taxon>Acidithiobacillia</taxon>
        <taxon>Acidithiobacillales</taxon>
        <taxon>Acidithiobacillaceae</taxon>
        <taxon>Acidithiobacillus</taxon>
    </lineage>
</organism>